<organism evidence="1 2">
    <name type="scientific">Conyzicola nivalis</name>
    <dbReference type="NCBI Taxonomy" id="1477021"/>
    <lineage>
        <taxon>Bacteria</taxon>
        <taxon>Bacillati</taxon>
        <taxon>Actinomycetota</taxon>
        <taxon>Actinomycetes</taxon>
        <taxon>Micrococcales</taxon>
        <taxon>Microbacteriaceae</taxon>
        <taxon>Conyzicola</taxon>
    </lineage>
</organism>
<dbReference type="AlphaFoldDB" id="A0A916SJP4"/>
<proteinExistence type="predicted"/>
<sequence>MVADHDGRRGYNRSRDELGCLKLLQAKGEHPCRETGYDRHDVAVSFGSAREGEEDARRPPLADDLENLAGVTAFVFVDLVPPGGGSESMG</sequence>
<comment type="caution">
    <text evidence="1">The sequence shown here is derived from an EMBL/GenBank/DDBJ whole genome shotgun (WGS) entry which is preliminary data.</text>
</comment>
<reference evidence="1" key="1">
    <citation type="journal article" date="2014" name="Int. J. Syst. Evol. Microbiol.">
        <title>Complete genome sequence of Corynebacterium casei LMG S-19264T (=DSM 44701T), isolated from a smear-ripened cheese.</title>
        <authorList>
            <consortium name="US DOE Joint Genome Institute (JGI-PGF)"/>
            <person name="Walter F."/>
            <person name="Albersmeier A."/>
            <person name="Kalinowski J."/>
            <person name="Ruckert C."/>
        </authorList>
    </citation>
    <scope>NUCLEOTIDE SEQUENCE</scope>
    <source>
        <strain evidence="1">CGMCC 1.12813</strain>
    </source>
</reference>
<evidence type="ECO:0000313" key="2">
    <source>
        <dbReference type="Proteomes" id="UP000606922"/>
    </source>
</evidence>
<gene>
    <name evidence="1" type="ORF">GCM10010979_16480</name>
</gene>
<evidence type="ECO:0000313" key="1">
    <source>
        <dbReference type="EMBL" id="GGB02561.1"/>
    </source>
</evidence>
<dbReference type="EMBL" id="BMGB01000001">
    <property type="protein sequence ID" value="GGB02561.1"/>
    <property type="molecule type" value="Genomic_DNA"/>
</dbReference>
<dbReference type="Proteomes" id="UP000606922">
    <property type="component" value="Unassembled WGS sequence"/>
</dbReference>
<reference evidence="1" key="2">
    <citation type="submission" date="2020-09" db="EMBL/GenBank/DDBJ databases">
        <authorList>
            <person name="Sun Q."/>
            <person name="Zhou Y."/>
        </authorList>
    </citation>
    <scope>NUCLEOTIDE SEQUENCE</scope>
    <source>
        <strain evidence="1">CGMCC 1.12813</strain>
    </source>
</reference>
<protein>
    <submittedName>
        <fullName evidence="1">Uncharacterized protein</fullName>
    </submittedName>
</protein>
<accession>A0A916SJP4</accession>
<name>A0A916SJP4_9MICO</name>
<keyword evidence="2" id="KW-1185">Reference proteome</keyword>